<protein>
    <submittedName>
        <fullName evidence="3">Glycosyltransferase family 4 protein</fullName>
    </submittedName>
</protein>
<organism evidence="3 4">
    <name type="scientific">Methanobacterium spitsbergense</name>
    <dbReference type="NCBI Taxonomy" id="2874285"/>
    <lineage>
        <taxon>Archaea</taxon>
        <taxon>Methanobacteriati</taxon>
        <taxon>Methanobacteriota</taxon>
        <taxon>Methanomada group</taxon>
        <taxon>Methanobacteria</taxon>
        <taxon>Methanobacteriales</taxon>
        <taxon>Methanobacteriaceae</taxon>
        <taxon>Methanobacterium</taxon>
    </lineage>
</organism>
<gene>
    <name evidence="3" type="ORF">K8N75_11045</name>
</gene>
<feature type="domain" description="Glycosyl transferase family 1" evidence="2">
    <location>
        <begin position="211"/>
        <end position="353"/>
    </location>
</feature>
<accession>A0A8T5V0M7</accession>
<dbReference type="CDD" id="cd03801">
    <property type="entry name" value="GT4_PimA-like"/>
    <property type="match status" value="1"/>
</dbReference>
<name>A0A8T5V0M7_9EURY</name>
<dbReference type="PANTHER" id="PTHR46401">
    <property type="entry name" value="GLYCOSYLTRANSFERASE WBBK-RELATED"/>
    <property type="match status" value="1"/>
</dbReference>
<evidence type="ECO:0000256" key="1">
    <source>
        <dbReference type="ARBA" id="ARBA00022679"/>
    </source>
</evidence>
<comment type="caution">
    <text evidence="3">The sequence shown here is derived from an EMBL/GenBank/DDBJ whole genome shotgun (WGS) entry which is preliminary data.</text>
</comment>
<evidence type="ECO:0000313" key="4">
    <source>
        <dbReference type="Proteomes" id="UP000825933"/>
    </source>
</evidence>
<dbReference type="InterPro" id="IPR001296">
    <property type="entry name" value="Glyco_trans_1"/>
</dbReference>
<dbReference type="AlphaFoldDB" id="A0A8T5V0M7"/>
<dbReference type="PANTHER" id="PTHR46401:SF2">
    <property type="entry name" value="GLYCOSYLTRANSFERASE WBBK-RELATED"/>
    <property type="match status" value="1"/>
</dbReference>
<dbReference type="Gene3D" id="3.40.50.2000">
    <property type="entry name" value="Glycogen Phosphorylase B"/>
    <property type="match status" value="1"/>
</dbReference>
<dbReference type="EMBL" id="JAIOUQ010000013">
    <property type="protein sequence ID" value="MBZ2166573.1"/>
    <property type="molecule type" value="Genomic_DNA"/>
</dbReference>
<dbReference type="SUPFAM" id="SSF53756">
    <property type="entry name" value="UDP-Glycosyltransferase/glycogen phosphorylase"/>
    <property type="match status" value="1"/>
</dbReference>
<evidence type="ECO:0000313" key="3">
    <source>
        <dbReference type="EMBL" id="MBZ2166573.1"/>
    </source>
</evidence>
<evidence type="ECO:0000259" key="2">
    <source>
        <dbReference type="Pfam" id="PF00534"/>
    </source>
</evidence>
<proteinExistence type="predicted"/>
<dbReference type="Pfam" id="PF00534">
    <property type="entry name" value="Glycos_transf_1"/>
    <property type="match status" value="1"/>
</dbReference>
<dbReference type="RefSeq" id="WP_223792121.1">
    <property type="nucleotide sequence ID" value="NZ_JAIOUQ010000013.1"/>
</dbReference>
<keyword evidence="1" id="KW-0808">Transferase</keyword>
<reference evidence="4" key="1">
    <citation type="journal article" date="2022" name="Microbiol. Resour. Announc.">
        <title>Draft Genome Sequence of a Methanogenic Archaeon from West Spitsbergen Permafrost.</title>
        <authorList>
            <person name="Trubitsyn V."/>
            <person name="Rivkina E."/>
            <person name="Shcherbakova V."/>
        </authorList>
    </citation>
    <scope>NUCLEOTIDE SEQUENCE [LARGE SCALE GENOMIC DNA]</scope>
    <source>
        <strain evidence="4">VT</strain>
    </source>
</reference>
<keyword evidence="4" id="KW-1185">Reference proteome</keyword>
<dbReference type="Proteomes" id="UP000825933">
    <property type="component" value="Unassembled WGS sequence"/>
</dbReference>
<dbReference type="Gene3D" id="3.40.50.11090">
    <property type="match status" value="1"/>
</dbReference>
<sequence>MKINFTLYSTSVTGGVRAIFEVANGLSQRGHEVIITSLEGDHTWFPITAKVNYVEKPNFIRILNPLKQLKSRESLRYSSISPVLGQMKMGFEADLIKPLTEAIPDCDINVATWFFTSFAVFRSNKGKQFYFFMDFDELAEKHGNYYHMLFKESLYLPLNIITISTWLKEWIMENYSKDAVVAGVGIEHNVFYPRTTILEDVEGYKIMGIFRGFDYKGDSDLINALNIVSEKIPEINPIIVCSKDTFNDLIKKHTFKFQYTFFESPSDDTLAELYSSSDLFVFASHMEGYGLPPLEAMACGTPVITTDCKGVRDFVVHGENALMVHAKEHETIAESIIKMYNNPDLAKKLKEEGILTAKKFTWERVVDVFEKNFQDSLDK</sequence>
<dbReference type="GO" id="GO:0016757">
    <property type="term" value="F:glycosyltransferase activity"/>
    <property type="evidence" value="ECO:0007669"/>
    <property type="project" value="InterPro"/>
</dbReference>